<organism evidence="1 2">
    <name type="scientific">Phytophthora aleatoria</name>
    <dbReference type="NCBI Taxonomy" id="2496075"/>
    <lineage>
        <taxon>Eukaryota</taxon>
        <taxon>Sar</taxon>
        <taxon>Stramenopiles</taxon>
        <taxon>Oomycota</taxon>
        <taxon>Peronosporomycetes</taxon>
        <taxon>Peronosporales</taxon>
        <taxon>Peronosporaceae</taxon>
        <taxon>Phytophthora</taxon>
    </lineage>
</organism>
<proteinExistence type="predicted"/>
<dbReference type="Proteomes" id="UP000709295">
    <property type="component" value="Unassembled WGS sequence"/>
</dbReference>
<sequence>MWEALRLTLTMRLEPSEVGLLLLKVSPKPVDVKPSVKAAAVAVVLQLVWKALHLAVMELEPRLVSSGVASRVGEGDDMAGVVREDGSDNLTKIGGYDLAAGVILVVVKFELGPVLLILKVVLVEEPVKHPNVLSVVLHP</sequence>
<reference evidence="1" key="1">
    <citation type="submission" date="2021-01" db="EMBL/GenBank/DDBJ databases">
        <title>Phytophthora aleatoria, a newly-described species from Pinus radiata is distinct from Phytophthora cactorum isolates based on comparative genomics.</title>
        <authorList>
            <person name="Mcdougal R."/>
            <person name="Panda P."/>
            <person name="Williams N."/>
            <person name="Studholme D.J."/>
        </authorList>
    </citation>
    <scope>NUCLEOTIDE SEQUENCE</scope>
    <source>
        <strain evidence="1">NZFS 4037</strain>
    </source>
</reference>
<keyword evidence="2" id="KW-1185">Reference proteome</keyword>
<comment type="caution">
    <text evidence="1">The sequence shown here is derived from an EMBL/GenBank/DDBJ whole genome shotgun (WGS) entry which is preliminary data.</text>
</comment>
<dbReference type="AlphaFoldDB" id="A0A8J5I202"/>
<dbReference type="EMBL" id="JAENGY010003452">
    <property type="protein sequence ID" value="KAG6941755.1"/>
    <property type="molecule type" value="Genomic_DNA"/>
</dbReference>
<gene>
    <name evidence="1" type="ORF">JG688_00018505</name>
</gene>
<accession>A0A8J5I202</accession>
<protein>
    <submittedName>
        <fullName evidence="1">Uncharacterized protein</fullName>
    </submittedName>
</protein>
<name>A0A8J5I202_9STRA</name>
<evidence type="ECO:0000313" key="2">
    <source>
        <dbReference type="Proteomes" id="UP000709295"/>
    </source>
</evidence>
<evidence type="ECO:0000313" key="1">
    <source>
        <dbReference type="EMBL" id="KAG6941755.1"/>
    </source>
</evidence>